<dbReference type="Proteomes" id="UP000190162">
    <property type="component" value="Unassembled WGS sequence"/>
</dbReference>
<dbReference type="InterPro" id="IPR035919">
    <property type="entry name" value="EAL_sf"/>
</dbReference>
<dbReference type="Pfam" id="PF00990">
    <property type="entry name" value="GGDEF"/>
    <property type="match status" value="1"/>
</dbReference>
<dbReference type="InterPro" id="IPR001633">
    <property type="entry name" value="EAL_dom"/>
</dbReference>
<dbReference type="InterPro" id="IPR000014">
    <property type="entry name" value="PAS"/>
</dbReference>
<evidence type="ECO:0000256" key="1">
    <source>
        <dbReference type="ARBA" id="ARBA00001946"/>
    </source>
</evidence>
<name>A0A1T4TSF5_9GAMM</name>
<dbReference type="InterPro" id="IPR000160">
    <property type="entry name" value="GGDEF_dom"/>
</dbReference>
<comment type="catalytic activity">
    <reaction evidence="4">
        <text>3',3'-c-di-GMP + H2O = 5'-phosphoguanylyl(3'-&gt;5')guanosine + H(+)</text>
        <dbReference type="Rhea" id="RHEA:24902"/>
        <dbReference type="ChEBI" id="CHEBI:15377"/>
        <dbReference type="ChEBI" id="CHEBI:15378"/>
        <dbReference type="ChEBI" id="CHEBI:58754"/>
        <dbReference type="ChEBI" id="CHEBI:58805"/>
        <dbReference type="EC" id="3.1.4.52"/>
    </reaction>
    <physiologicalReaction direction="left-to-right" evidence="4">
        <dbReference type="Rhea" id="RHEA:24903"/>
    </physiologicalReaction>
</comment>
<gene>
    <name evidence="7" type="ORF">SAMN02745132_00043</name>
</gene>
<dbReference type="PANTHER" id="PTHR44757">
    <property type="entry name" value="DIGUANYLATE CYCLASE DGCP"/>
    <property type="match status" value="1"/>
</dbReference>
<comment type="cofactor">
    <cofactor evidence="1">
        <name>Mg(2+)</name>
        <dbReference type="ChEBI" id="CHEBI:18420"/>
    </cofactor>
</comment>
<reference evidence="8" key="1">
    <citation type="submission" date="2017-02" db="EMBL/GenBank/DDBJ databases">
        <authorList>
            <person name="Varghese N."/>
            <person name="Submissions S."/>
        </authorList>
    </citation>
    <scope>NUCLEOTIDE SEQUENCE [LARGE SCALE GENOMIC DNA]</scope>
    <source>
        <strain evidence="8">DSM 22720</strain>
    </source>
</reference>
<dbReference type="PROSITE" id="PS50883">
    <property type="entry name" value="EAL"/>
    <property type="match status" value="1"/>
</dbReference>
<evidence type="ECO:0000256" key="3">
    <source>
        <dbReference type="ARBA" id="ARBA00022636"/>
    </source>
</evidence>
<dbReference type="CDD" id="cd01949">
    <property type="entry name" value="GGDEF"/>
    <property type="match status" value="1"/>
</dbReference>
<dbReference type="CDD" id="cd00130">
    <property type="entry name" value="PAS"/>
    <property type="match status" value="1"/>
</dbReference>
<dbReference type="OrthoDB" id="1316910at2"/>
<dbReference type="CDD" id="cd01948">
    <property type="entry name" value="EAL"/>
    <property type="match status" value="1"/>
</dbReference>
<dbReference type="GO" id="GO:0071111">
    <property type="term" value="F:cyclic-guanylate-specific phosphodiesterase activity"/>
    <property type="evidence" value="ECO:0007669"/>
    <property type="project" value="UniProtKB-EC"/>
</dbReference>
<dbReference type="InterPro" id="IPR029787">
    <property type="entry name" value="Nucleotide_cyclase"/>
</dbReference>
<protein>
    <recommendedName>
        <fullName evidence="2">cyclic-guanylate-specific phosphodiesterase</fullName>
        <ecNumber evidence="2">3.1.4.52</ecNumber>
    </recommendedName>
</protein>
<dbReference type="NCBIfam" id="TIGR00254">
    <property type="entry name" value="GGDEF"/>
    <property type="match status" value="1"/>
</dbReference>
<keyword evidence="8" id="KW-1185">Reference proteome</keyword>
<dbReference type="InterPro" id="IPR052155">
    <property type="entry name" value="Biofilm_reg_signaling"/>
</dbReference>
<dbReference type="PANTHER" id="PTHR44757:SF2">
    <property type="entry name" value="BIOFILM ARCHITECTURE MAINTENANCE PROTEIN MBAA"/>
    <property type="match status" value="1"/>
</dbReference>
<dbReference type="SMART" id="SM00091">
    <property type="entry name" value="PAS"/>
    <property type="match status" value="2"/>
</dbReference>
<dbReference type="SUPFAM" id="SSF55785">
    <property type="entry name" value="PYP-like sensor domain (PAS domain)"/>
    <property type="match status" value="2"/>
</dbReference>
<evidence type="ECO:0000313" key="7">
    <source>
        <dbReference type="EMBL" id="SKA43386.1"/>
    </source>
</evidence>
<dbReference type="GO" id="GO:0071732">
    <property type="term" value="P:cellular response to nitric oxide"/>
    <property type="evidence" value="ECO:0007669"/>
    <property type="project" value="UniProtKB-ARBA"/>
</dbReference>
<sequence>MPIEQLTYWFSRLTLNSPFLFAVLDKDHRYLWASQRYCEISGLEQAELVGKHDKDILGSAFYDALKPHYVRALMGESSEGEVVLNDGIHDSSFHFSVSPFENSQHSEWPSELIIFHAADTSERQVLTSALESSESRFDSLCKLVGDGCCVLDDGIVMFANTHAVNMLGFNDPNEILGEDIEKLLVSPVQGKSVSELLTLLKPGQQLSSQPTNAEQGDATLKLSFSPTTLLGGKGGMLALSKVGAALEHKQTIEKLAQFDALTGLYNRHGFSRRLEQLIAAKTPLVMFYLDVDNFKNINDSLGHHIGDRVLQDIAQRLRRQLPSETILGHLGGDEFAVLLPEQSSEEVAEELANRIVDVISQPFDLYHFSKFLACSIGLVKFPGDGKDARSLLQNADTAMYEAKEQGRNRVVSYSQHMNKEARMRLWLEIELQKALQNNGLEVWYQPKVNAKDHSINGAEALVRWKHPVEGYISPARFIPVAERSGMIELLGRNVMREVFQAVRRWQSMKVLPGRVAINLSPQQFRNPNLTSHMKKLQVATQTDPSLITFELTESAVMNDGEHAIQMLNAIKDLGFSLSIDDFGTGYSSLSYLAKFPLDELKIDRAFIMDMETVPKQVTLIENIINLGRSLNMSVVAEGVESGKQASVLANLKCDTIQGFHFYKPMPREEFEALLINHHKARKVAS</sequence>
<dbReference type="EMBL" id="FUXU01000001">
    <property type="protein sequence ID" value="SKA43386.1"/>
    <property type="molecule type" value="Genomic_DNA"/>
</dbReference>
<dbReference type="FunFam" id="3.30.70.270:FF:000001">
    <property type="entry name" value="Diguanylate cyclase domain protein"/>
    <property type="match status" value="1"/>
</dbReference>
<organism evidence="7 8">
    <name type="scientific">Enterovibrio nigricans DSM 22720</name>
    <dbReference type="NCBI Taxonomy" id="1121868"/>
    <lineage>
        <taxon>Bacteria</taxon>
        <taxon>Pseudomonadati</taxon>
        <taxon>Pseudomonadota</taxon>
        <taxon>Gammaproteobacteria</taxon>
        <taxon>Vibrionales</taxon>
        <taxon>Vibrionaceae</taxon>
        <taxon>Enterovibrio</taxon>
    </lineage>
</organism>
<dbReference type="Pfam" id="PF00563">
    <property type="entry name" value="EAL"/>
    <property type="match status" value="1"/>
</dbReference>
<evidence type="ECO:0000259" key="6">
    <source>
        <dbReference type="PROSITE" id="PS50887"/>
    </source>
</evidence>
<dbReference type="RefSeq" id="WP_078750623.1">
    <property type="nucleotide sequence ID" value="NZ_FUXU01000001.1"/>
</dbReference>
<dbReference type="Gene3D" id="3.30.450.20">
    <property type="entry name" value="PAS domain"/>
    <property type="match status" value="2"/>
</dbReference>
<evidence type="ECO:0000313" key="8">
    <source>
        <dbReference type="Proteomes" id="UP000190162"/>
    </source>
</evidence>
<dbReference type="AlphaFoldDB" id="A0A1T4TSF5"/>
<evidence type="ECO:0000256" key="4">
    <source>
        <dbReference type="ARBA" id="ARBA00051114"/>
    </source>
</evidence>
<keyword evidence="3" id="KW-0973">c-di-GMP</keyword>
<proteinExistence type="predicted"/>
<dbReference type="SMART" id="SM00267">
    <property type="entry name" value="GGDEF"/>
    <property type="match status" value="1"/>
</dbReference>
<dbReference type="InterPro" id="IPR035965">
    <property type="entry name" value="PAS-like_dom_sf"/>
</dbReference>
<dbReference type="InterPro" id="IPR043128">
    <property type="entry name" value="Rev_trsase/Diguanyl_cyclase"/>
</dbReference>
<dbReference type="InterPro" id="IPR013656">
    <property type="entry name" value="PAS_4"/>
</dbReference>
<dbReference type="Gene3D" id="3.30.70.270">
    <property type="match status" value="1"/>
</dbReference>
<dbReference type="SUPFAM" id="SSF55073">
    <property type="entry name" value="Nucleotide cyclase"/>
    <property type="match status" value="1"/>
</dbReference>
<dbReference type="Pfam" id="PF13426">
    <property type="entry name" value="PAS_9"/>
    <property type="match status" value="1"/>
</dbReference>
<evidence type="ECO:0000256" key="2">
    <source>
        <dbReference type="ARBA" id="ARBA00012282"/>
    </source>
</evidence>
<accession>A0A1T4TSF5</accession>
<dbReference type="PROSITE" id="PS50887">
    <property type="entry name" value="GGDEF"/>
    <property type="match status" value="1"/>
</dbReference>
<evidence type="ECO:0000259" key="5">
    <source>
        <dbReference type="PROSITE" id="PS50883"/>
    </source>
</evidence>
<dbReference type="Gene3D" id="3.20.20.450">
    <property type="entry name" value="EAL domain"/>
    <property type="match status" value="1"/>
</dbReference>
<dbReference type="SMART" id="SM00052">
    <property type="entry name" value="EAL"/>
    <property type="match status" value="1"/>
</dbReference>
<dbReference type="Pfam" id="PF08448">
    <property type="entry name" value="PAS_4"/>
    <property type="match status" value="1"/>
</dbReference>
<dbReference type="FunFam" id="3.20.20.450:FF:000001">
    <property type="entry name" value="Cyclic di-GMP phosphodiesterase yahA"/>
    <property type="match status" value="1"/>
</dbReference>
<dbReference type="SUPFAM" id="SSF141868">
    <property type="entry name" value="EAL domain-like"/>
    <property type="match status" value="1"/>
</dbReference>
<feature type="domain" description="GGDEF" evidence="6">
    <location>
        <begin position="282"/>
        <end position="415"/>
    </location>
</feature>
<feature type="domain" description="EAL" evidence="5">
    <location>
        <begin position="424"/>
        <end position="678"/>
    </location>
</feature>
<dbReference type="EC" id="3.1.4.52" evidence="2"/>